<comment type="similarity">
    <text evidence="1">Belongs to the TolB family.</text>
</comment>
<protein>
    <submittedName>
        <fullName evidence="3">WD40-like Beta Propeller Repeat</fullName>
    </submittedName>
</protein>
<dbReference type="SUPFAM" id="SSF82171">
    <property type="entry name" value="DPP6 N-terminal domain-like"/>
    <property type="match status" value="1"/>
</dbReference>
<dbReference type="Pfam" id="PF07676">
    <property type="entry name" value="PD40"/>
    <property type="match status" value="1"/>
</dbReference>
<accession>A0A1X7JAU7</accession>
<dbReference type="Gene3D" id="2.40.160.50">
    <property type="entry name" value="membrane protein fhac: a member of the omp85/tpsb transporter family"/>
    <property type="match status" value="1"/>
</dbReference>
<evidence type="ECO:0000313" key="4">
    <source>
        <dbReference type="Proteomes" id="UP000193804"/>
    </source>
</evidence>
<reference evidence="4" key="1">
    <citation type="submission" date="2017-04" db="EMBL/GenBank/DDBJ databases">
        <authorList>
            <person name="Varghese N."/>
            <person name="Submissions S."/>
        </authorList>
    </citation>
    <scope>NUCLEOTIDE SEQUENCE [LARGE SCALE GENOMIC DNA]</scope>
    <source>
        <strain evidence="4">DSM 4125</strain>
    </source>
</reference>
<organism evidence="3 4">
    <name type="scientific">Marivirga sericea</name>
    <dbReference type="NCBI Taxonomy" id="1028"/>
    <lineage>
        <taxon>Bacteria</taxon>
        <taxon>Pseudomonadati</taxon>
        <taxon>Bacteroidota</taxon>
        <taxon>Cytophagia</taxon>
        <taxon>Cytophagales</taxon>
        <taxon>Marivirgaceae</taxon>
        <taxon>Marivirga</taxon>
    </lineage>
</organism>
<dbReference type="Gene3D" id="2.120.10.30">
    <property type="entry name" value="TolB, C-terminal domain"/>
    <property type="match status" value="2"/>
</dbReference>
<feature type="compositionally biased region" description="Polar residues" evidence="2">
    <location>
        <begin position="603"/>
        <end position="627"/>
    </location>
</feature>
<dbReference type="PANTHER" id="PTHR36842:SF1">
    <property type="entry name" value="PROTEIN TOLB"/>
    <property type="match status" value="1"/>
</dbReference>
<dbReference type="OrthoDB" id="9760276at2"/>
<sequence length="1086" mass="125443">MNWKFFKSLVVIAGIIFMITPYSTFAQNSEENYGKSRIQYRYFEWKYYSTPHFDIYYYYGGQKLAKQLAENIEEDFLRITDIMGYAPYNKTKVFLFNSNIDYNQSNVGLNEAQFDISGQTNFLKTHVELAFSGSYQDFKEELIYKISKLYVKDMLFGGGLVSEVFQSNSLFTVPDWFISGVAAYIAYGWSAEMDDFVRNFLVDNTAKNIDKLEGKEAELAGQSIWNFISEKYGRINISNTLNLTRIIRNEEKSITNTLGIPFKAFLSEYRYFYINDYTDMKTEEPSKKNQLSKPWQSGLDYFSKISPNGDFLAYSINNRGRFKIKLREISTGKEKTIFKGGQRRLEEFEDTFAPAMDWGDSTTLGIVSYERGVNFLYLYDPYTNKFQKRDLRRFDQVNQIDIYPNGKTAVVSANINAQSDLFLISTGRPNIRRLTNDVFDDLHPAFIPETKRIVFSSNRNQDSISTEYTYEDIAKNFNLFELDIDQPDILNQLTKDFGHSSKLVIPDSTTIFYVSDKSGIFNLYRFDLQKKTSKQITSYGSGIHNFDIRPELNYFSVVLDQNGDQNFYFRKDFDANEAKFLPSTLRKQVQLSRKLNNIAPIKKQSTGRSNQVDLDNPNKNFKQDSSISSLQKKLNEEDLSTTKLDADNFEFEEQQFAQEKEESSLLKNLSKLRNTASLMGPFDYEPAFTTNNVTASWKIDPLIGLSMYSRYQMNDLRENNKFYGGFDVSLQDFKSGSIFGEYQYLERLVDYSVRFEREVYATKLDDRFTDQTYALNNFSFGGAFPFSNNSRISVKPHIIYQQYVESSFNVLTQSNNLAKNPLQNDWLFGGKIEYIYDNSEPLGLNMRQGLRGKIAFENYTGGFNAGESFSKLYVDIRNYQKVFREITFASRLYAGGFFGQNSPYYMLGGVDNWVFRRVNDPAPGAELTPEENPLALTSAESPITNSNILFHEFVTGLRGFQLNEFSGKNVVLLSNELRFPIFRVLSNNAMSSNFARNFQLIGFYDIGTAWLGGSPWDQDNSINRQNIETDNFKAVIRNYKNPWLSSLGLGLRTTILGYYVRLDYAYPIEDYIVQDPKLSLSIGYDF</sequence>
<evidence type="ECO:0000256" key="1">
    <source>
        <dbReference type="ARBA" id="ARBA00009820"/>
    </source>
</evidence>
<gene>
    <name evidence="3" type="ORF">SAMN05661096_01508</name>
</gene>
<evidence type="ECO:0000313" key="3">
    <source>
        <dbReference type="EMBL" id="SMG24970.1"/>
    </source>
</evidence>
<dbReference type="InterPro" id="IPR011659">
    <property type="entry name" value="WD40"/>
</dbReference>
<feature type="region of interest" description="Disordered" evidence="2">
    <location>
        <begin position="600"/>
        <end position="627"/>
    </location>
</feature>
<keyword evidence="4" id="KW-1185">Reference proteome</keyword>
<proteinExistence type="inferred from homology"/>
<name>A0A1X7JAU7_9BACT</name>
<dbReference type="Proteomes" id="UP000193804">
    <property type="component" value="Unassembled WGS sequence"/>
</dbReference>
<dbReference type="RefSeq" id="WP_085516434.1">
    <property type="nucleotide sequence ID" value="NZ_FXAW01000002.1"/>
</dbReference>
<dbReference type="InterPro" id="IPR011042">
    <property type="entry name" value="6-blade_b-propeller_TolB-like"/>
</dbReference>
<evidence type="ECO:0000256" key="2">
    <source>
        <dbReference type="SAM" id="MobiDB-lite"/>
    </source>
</evidence>
<dbReference type="EMBL" id="FXAW01000002">
    <property type="protein sequence ID" value="SMG24970.1"/>
    <property type="molecule type" value="Genomic_DNA"/>
</dbReference>
<dbReference type="STRING" id="1028.SAMN05661096_01508"/>
<dbReference type="PANTHER" id="PTHR36842">
    <property type="entry name" value="PROTEIN TOLB HOMOLOG"/>
    <property type="match status" value="1"/>
</dbReference>
<dbReference type="AlphaFoldDB" id="A0A1X7JAU7"/>